<proteinExistence type="inferred from homology"/>
<comment type="caution">
    <text evidence="9">The sequence shown here is derived from an EMBL/GenBank/DDBJ whole genome shotgun (WGS) entry which is preliminary data.</text>
</comment>
<comment type="function">
    <text evidence="1 8">Binds directly to 16S ribosomal RNA.</text>
</comment>
<dbReference type="HAMAP" id="MF_00500">
    <property type="entry name" value="Ribosomal_bS20"/>
    <property type="match status" value="1"/>
</dbReference>
<keyword evidence="10" id="KW-1185">Reference proteome</keyword>
<evidence type="ECO:0000256" key="3">
    <source>
        <dbReference type="ARBA" id="ARBA00022730"/>
    </source>
</evidence>
<organism evidence="9 10">
    <name type="scientific">Hymenobacter cavernae</name>
    <dbReference type="NCBI Taxonomy" id="2044852"/>
    <lineage>
        <taxon>Bacteria</taxon>
        <taxon>Pseudomonadati</taxon>
        <taxon>Bacteroidota</taxon>
        <taxon>Cytophagia</taxon>
        <taxon>Cytophagales</taxon>
        <taxon>Hymenobacteraceae</taxon>
        <taxon>Hymenobacter</taxon>
    </lineage>
</organism>
<sequence>MANHKSALKRIRSNEAKRVLNRYQAKSTRTAIKKLRASTDATEAQTLFSKVSSMLDRLAKKNIIHKNKAANNKSKLAKFVKSLAAA</sequence>
<evidence type="ECO:0000256" key="1">
    <source>
        <dbReference type="ARBA" id="ARBA00003134"/>
    </source>
</evidence>
<keyword evidence="6 8" id="KW-0687">Ribonucleoprotein</keyword>
<evidence type="ECO:0000313" key="10">
    <source>
        <dbReference type="Proteomes" id="UP000632273"/>
    </source>
</evidence>
<evidence type="ECO:0000256" key="5">
    <source>
        <dbReference type="ARBA" id="ARBA00022980"/>
    </source>
</evidence>
<gene>
    <name evidence="8 9" type="primary">rpsT</name>
    <name evidence="9" type="ORF">GCM10011383_35790</name>
</gene>
<dbReference type="Gene3D" id="1.20.58.110">
    <property type="entry name" value="Ribosomal protein S20"/>
    <property type="match status" value="1"/>
</dbReference>
<evidence type="ECO:0000256" key="8">
    <source>
        <dbReference type="HAMAP-Rule" id="MF_00500"/>
    </source>
</evidence>
<accession>A0ABQ1UJZ9</accession>
<comment type="similarity">
    <text evidence="2 8">Belongs to the bacterial ribosomal protein bS20 family.</text>
</comment>
<dbReference type="EMBL" id="BMHT01000006">
    <property type="protein sequence ID" value="GGF20946.1"/>
    <property type="molecule type" value="Genomic_DNA"/>
</dbReference>
<evidence type="ECO:0000313" key="9">
    <source>
        <dbReference type="EMBL" id="GGF20946.1"/>
    </source>
</evidence>
<evidence type="ECO:0000256" key="2">
    <source>
        <dbReference type="ARBA" id="ARBA00007634"/>
    </source>
</evidence>
<dbReference type="SUPFAM" id="SSF46992">
    <property type="entry name" value="Ribosomal protein S20"/>
    <property type="match status" value="1"/>
</dbReference>
<protein>
    <recommendedName>
        <fullName evidence="7 8">Small ribosomal subunit protein bS20</fullName>
    </recommendedName>
</protein>
<dbReference type="Proteomes" id="UP000632273">
    <property type="component" value="Unassembled WGS sequence"/>
</dbReference>
<dbReference type="PANTHER" id="PTHR33398:SF1">
    <property type="entry name" value="SMALL RIBOSOMAL SUBUNIT PROTEIN BS20C"/>
    <property type="match status" value="1"/>
</dbReference>
<dbReference type="InterPro" id="IPR002583">
    <property type="entry name" value="Ribosomal_bS20"/>
</dbReference>
<evidence type="ECO:0000256" key="7">
    <source>
        <dbReference type="ARBA" id="ARBA00035136"/>
    </source>
</evidence>
<dbReference type="Pfam" id="PF01649">
    <property type="entry name" value="Ribosomal_S20p"/>
    <property type="match status" value="1"/>
</dbReference>
<dbReference type="PANTHER" id="PTHR33398">
    <property type="entry name" value="30S RIBOSOMAL PROTEIN S20"/>
    <property type="match status" value="1"/>
</dbReference>
<keyword evidence="4 8" id="KW-0694">RNA-binding</keyword>
<reference evidence="10" key="1">
    <citation type="journal article" date="2019" name="Int. J. Syst. Evol. Microbiol.">
        <title>The Global Catalogue of Microorganisms (GCM) 10K type strain sequencing project: providing services to taxonomists for standard genome sequencing and annotation.</title>
        <authorList>
            <consortium name="The Broad Institute Genomics Platform"/>
            <consortium name="The Broad Institute Genome Sequencing Center for Infectious Disease"/>
            <person name="Wu L."/>
            <person name="Ma J."/>
        </authorList>
    </citation>
    <scope>NUCLEOTIDE SEQUENCE [LARGE SCALE GENOMIC DNA]</scope>
    <source>
        <strain evidence="10">CGMCC 1.15197</strain>
    </source>
</reference>
<evidence type="ECO:0000256" key="6">
    <source>
        <dbReference type="ARBA" id="ARBA00023274"/>
    </source>
</evidence>
<keyword evidence="3 8" id="KW-0699">rRNA-binding</keyword>
<dbReference type="GO" id="GO:0005840">
    <property type="term" value="C:ribosome"/>
    <property type="evidence" value="ECO:0007669"/>
    <property type="project" value="UniProtKB-KW"/>
</dbReference>
<evidence type="ECO:0000256" key="4">
    <source>
        <dbReference type="ARBA" id="ARBA00022884"/>
    </source>
</evidence>
<keyword evidence="5 8" id="KW-0689">Ribosomal protein</keyword>
<name>A0ABQ1UJZ9_9BACT</name>
<dbReference type="InterPro" id="IPR036510">
    <property type="entry name" value="Ribosomal_bS20_sf"/>
</dbReference>
<dbReference type="RefSeq" id="WP_188815393.1">
    <property type="nucleotide sequence ID" value="NZ_BMHT01000006.1"/>
</dbReference>
<dbReference type="NCBIfam" id="TIGR00029">
    <property type="entry name" value="S20"/>
    <property type="match status" value="1"/>
</dbReference>